<dbReference type="EMBL" id="OX597817">
    <property type="protein sequence ID" value="CAI9721236.1"/>
    <property type="molecule type" value="Genomic_DNA"/>
</dbReference>
<accession>A0AA36F0N5</accession>
<name>A0AA36F0N5_OCTVU</name>
<dbReference type="Proteomes" id="UP001162480">
    <property type="component" value="Chromosome 4"/>
</dbReference>
<gene>
    <name evidence="1" type="ORF">OCTVUL_1B000313</name>
</gene>
<dbReference type="AlphaFoldDB" id="A0AA36F0N5"/>
<evidence type="ECO:0000313" key="2">
    <source>
        <dbReference type="Proteomes" id="UP001162480"/>
    </source>
</evidence>
<reference evidence="1" key="1">
    <citation type="submission" date="2023-08" db="EMBL/GenBank/DDBJ databases">
        <authorList>
            <person name="Alioto T."/>
            <person name="Alioto T."/>
            <person name="Gomez Garrido J."/>
        </authorList>
    </citation>
    <scope>NUCLEOTIDE SEQUENCE</scope>
</reference>
<protein>
    <submittedName>
        <fullName evidence="1">Uncharacterized protein</fullName>
    </submittedName>
</protein>
<sequence>MIYTRPLDFYIEALIRHLKITIYSVVSKTYQLDIKACQIDNFPAFYNGVNSFYSQWSHFIHAHNGVYIYDLRKSKPY</sequence>
<evidence type="ECO:0000313" key="1">
    <source>
        <dbReference type="EMBL" id="CAI9721236.1"/>
    </source>
</evidence>
<proteinExistence type="predicted"/>
<keyword evidence="2" id="KW-1185">Reference proteome</keyword>
<organism evidence="1 2">
    <name type="scientific">Octopus vulgaris</name>
    <name type="common">Common octopus</name>
    <dbReference type="NCBI Taxonomy" id="6645"/>
    <lineage>
        <taxon>Eukaryota</taxon>
        <taxon>Metazoa</taxon>
        <taxon>Spiralia</taxon>
        <taxon>Lophotrochozoa</taxon>
        <taxon>Mollusca</taxon>
        <taxon>Cephalopoda</taxon>
        <taxon>Coleoidea</taxon>
        <taxon>Octopodiformes</taxon>
        <taxon>Octopoda</taxon>
        <taxon>Incirrata</taxon>
        <taxon>Octopodidae</taxon>
        <taxon>Octopus</taxon>
    </lineage>
</organism>